<dbReference type="InterPro" id="IPR054722">
    <property type="entry name" value="PolX-like_BBD"/>
</dbReference>
<evidence type="ECO:0000256" key="3">
    <source>
        <dbReference type="ARBA" id="ARBA00022884"/>
    </source>
</evidence>
<dbReference type="GO" id="GO:0008233">
    <property type="term" value="F:peptidase activity"/>
    <property type="evidence" value="ECO:0007669"/>
    <property type="project" value="UniProtKB-KW"/>
</dbReference>
<evidence type="ECO:0000313" key="7">
    <source>
        <dbReference type="EMBL" id="KAJ2929055.1"/>
    </source>
</evidence>
<dbReference type="InterPro" id="IPR039537">
    <property type="entry name" value="Retrotran_Ty1/copia-like"/>
</dbReference>
<dbReference type="Proteomes" id="UP001140091">
    <property type="component" value="Unassembled WGS sequence"/>
</dbReference>
<dbReference type="PANTHER" id="PTHR42648:SF27">
    <property type="entry name" value="RNA-DIRECTED DNA POLYMERASE"/>
    <property type="match status" value="1"/>
</dbReference>
<dbReference type="GO" id="GO:0005634">
    <property type="term" value="C:nucleus"/>
    <property type="evidence" value="ECO:0007669"/>
    <property type="project" value="UniProtKB-ARBA"/>
</dbReference>
<dbReference type="SUPFAM" id="SSF53098">
    <property type="entry name" value="Ribonuclease H-like"/>
    <property type="match status" value="1"/>
</dbReference>
<dbReference type="Gene3D" id="3.30.420.10">
    <property type="entry name" value="Ribonuclease H-like superfamily/Ribonuclease H"/>
    <property type="match status" value="1"/>
</dbReference>
<reference evidence="7" key="1">
    <citation type="submission" date="2022-06" db="EMBL/GenBank/DDBJ databases">
        <title>Genome Sequence of Candolleomyces eurysporus.</title>
        <authorList>
            <person name="Buettner E."/>
        </authorList>
    </citation>
    <scope>NUCLEOTIDE SEQUENCE</scope>
    <source>
        <strain evidence="7">VTCC 930004</strain>
    </source>
</reference>
<dbReference type="Pfam" id="PF13976">
    <property type="entry name" value="gag_pre-integrs"/>
    <property type="match status" value="1"/>
</dbReference>
<dbReference type="InterPro" id="IPR001584">
    <property type="entry name" value="Integrase_cat-core"/>
</dbReference>
<proteinExistence type="predicted"/>
<keyword evidence="2" id="KW-0645">Protease</keyword>
<evidence type="ECO:0000256" key="5">
    <source>
        <dbReference type="ARBA" id="ARBA00049244"/>
    </source>
</evidence>
<dbReference type="GO" id="GO:0015074">
    <property type="term" value="P:DNA integration"/>
    <property type="evidence" value="ECO:0007669"/>
    <property type="project" value="InterPro"/>
</dbReference>
<sequence>MLSPVENPLNVFMVQHWKQVCINKALELNAYEILMGVERMPPSSDTRDRASFIERRSKLIGYIRSTLDHSQTTTIIGGIDILDAPAIWKQLLKAYKPKDAEGTFAVALSAASNQKKKKFHCEFHGKNNTHASKDCRILKGKQKQKAQIAEDREEGLTPEEKVMMAHVAHIASPPICRTKGSAADTSWNTDSGATSHMTPHRKWICNFVHCQTAVLLANNHVVWAKGKGDIFFNPIINGQPSETVTFEDALYVPDLQNNLFSILSAVRKNKMRVVIEGESLDFQKDGNTILTAIIHQNTGLLDGTTLNNYEHAYVTQRISKDLLHQQLGHIGQKRINKLIKQKLGTGIIVKPNTDIPDTCEHCIAGKQHRNPFPDLSEHRSTELLGRVHSDLHGPLIQTPSGFKYWITFIDDHSRFKEVHLLKSKDEASQHFKEYIAKVERQTGKLVKEIRDDKGGEYMSKDFINWCKGKGITQQHTVTATPQQNGVSERLNCTLAEGVVAMLNQALLPLSFWGAATLYYTDILNATPSSSTSNTTSYESMG</sequence>
<dbReference type="GO" id="GO:0032196">
    <property type="term" value="P:transposition"/>
    <property type="evidence" value="ECO:0007669"/>
    <property type="project" value="UniProtKB-KW"/>
</dbReference>
<dbReference type="GO" id="GO:0003723">
    <property type="term" value="F:RNA binding"/>
    <property type="evidence" value="ECO:0007669"/>
    <property type="project" value="UniProtKB-KW"/>
</dbReference>
<feature type="domain" description="Integrase catalytic" evidence="6">
    <location>
        <begin position="369"/>
        <end position="541"/>
    </location>
</feature>
<dbReference type="EMBL" id="JANBPK010000904">
    <property type="protein sequence ID" value="KAJ2929055.1"/>
    <property type="molecule type" value="Genomic_DNA"/>
</dbReference>
<comment type="catalytic activity">
    <reaction evidence="5">
        <text>DNA(n) + a 2'-deoxyribonucleoside 5'-triphosphate = DNA(n+1) + diphosphate</text>
        <dbReference type="Rhea" id="RHEA:22508"/>
        <dbReference type="Rhea" id="RHEA-COMP:17339"/>
        <dbReference type="Rhea" id="RHEA-COMP:17340"/>
        <dbReference type="ChEBI" id="CHEBI:33019"/>
        <dbReference type="ChEBI" id="CHEBI:61560"/>
        <dbReference type="ChEBI" id="CHEBI:173112"/>
        <dbReference type="EC" id="2.7.7.7"/>
    </reaction>
</comment>
<evidence type="ECO:0000256" key="1">
    <source>
        <dbReference type="ARBA" id="ARBA00022578"/>
    </source>
</evidence>
<dbReference type="InterPro" id="IPR025724">
    <property type="entry name" value="GAG-pre-integrase_dom"/>
</dbReference>
<dbReference type="InterPro" id="IPR012337">
    <property type="entry name" value="RNaseH-like_sf"/>
</dbReference>
<gene>
    <name evidence="7" type="ORF">H1R20_g8038</name>
</gene>
<feature type="non-terminal residue" evidence="7">
    <location>
        <position position="541"/>
    </location>
</feature>
<name>A0A9W8J6F0_9AGAR</name>
<protein>
    <recommendedName>
        <fullName evidence="6">Integrase catalytic domain-containing protein</fullName>
    </recommendedName>
</protein>
<dbReference type="InterPro" id="IPR036397">
    <property type="entry name" value="RNaseH_sf"/>
</dbReference>
<evidence type="ECO:0000256" key="2">
    <source>
        <dbReference type="ARBA" id="ARBA00022670"/>
    </source>
</evidence>
<dbReference type="Pfam" id="PF00665">
    <property type="entry name" value="rve"/>
    <property type="match status" value="1"/>
</dbReference>
<dbReference type="GO" id="GO:0006508">
    <property type="term" value="P:proteolysis"/>
    <property type="evidence" value="ECO:0007669"/>
    <property type="project" value="UniProtKB-KW"/>
</dbReference>
<dbReference type="PANTHER" id="PTHR42648">
    <property type="entry name" value="TRANSPOSASE, PUTATIVE-RELATED"/>
    <property type="match status" value="1"/>
</dbReference>
<accession>A0A9W8J6F0</accession>
<keyword evidence="1" id="KW-0815">Transposition</keyword>
<evidence type="ECO:0000259" key="6">
    <source>
        <dbReference type="PROSITE" id="PS50994"/>
    </source>
</evidence>
<dbReference type="OrthoDB" id="5598079at2759"/>
<keyword evidence="2" id="KW-0378">Hydrolase</keyword>
<dbReference type="GO" id="GO:0003887">
    <property type="term" value="F:DNA-directed DNA polymerase activity"/>
    <property type="evidence" value="ECO:0007669"/>
    <property type="project" value="UniProtKB-EC"/>
</dbReference>
<dbReference type="PROSITE" id="PS50994">
    <property type="entry name" value="INTEGRASE"/>
    <property type="match status" value="1"/>
</dbReference>
<dbReference type="AlphaFoldDB" id="A0A9W8J6F0"/>
<keyword evidence="3" id="KW-0694">RNA-binding</keyword>
<dbReference type="GO" id="GO:0003964">
    <property type="term" value="F:RNA-directed DNA polymerase activity"/>
    <property type="evidence" value="ECO:0007669"/>
    <property type="project" value="UniProtKB-EC"/>
</dbReference>
<organism evidence="7 8">
    <name type="scientific">Candolleomyces eurysporus</name>
    <dbReference type="NCBI Taxonomy" id="2828524"/>
    <lineage>
        <taxon>Eukaryota</taxon>
        <taxon>Fungi</taxon>
        <taxon>Dikarya</taxon>
        <taxon>Basidiomycota</taxon>
        <taxon>Agaricomycotina</taxon>
        <taxon>Agaricomycetes</taxon>
        <taxon>Agaricomycetidae</taxon>
        <taxon>Agaricales</taxon>
        <taxon>Agaricineae</taxon>
        <taxon>Psathyrellaceae</taxon>
        <taxon>Candolleomyces</taxon>
    </lineage>
</organism>
<evidence type="ECO:0000256" key="4">
    <source>
        <dbReference type="ARBA" id="ARBA00048173"/>
    </source>
</evidence>
<keyword evidence="8" id="KW-1185">Reference proteome</keyword>
<evidence type="ECO:0000313" key="8">
    <source>
        <dbReference type="Proteomes" id="UP001140091"/>
    </source>
</evidence>
<dbReference type="Pfam" id="PF22936">
    <property type="entry name" value="Pol_BBD"/>
    <property type="match status" value="1"/>
</dbReference>
<comment type="caution">
    <text evidence="7">The sequence shown here is derived from an EMBL/GenBank/DDBJ whole genome shotgun (WGS) entry which is preliminary data.</text>
</comment>
<comment type="catalytic activity">
    <reaction evidence="4">
        <text>DNA(n) + a 2'-deoxyribonucleoside 5'-triphosphate = DNA(n+1) + diphosphate</text>
        <dbReference type="Rhea" id="RHEA:22508"/>
        <dbReference type="Rhea" id="RHEA-COMP:17339"/>
        <dbReference type="Rhea" id="RHEA-COMP:17340"/>
        <dbReference type="ChEBI" id="CHEBI:33019"/>
        <dbReference type="ChEBI" id="CHEBI:61560"/>
        <dbReference type="ChEBI" id="CHEBI:173112"/>
        <dbReference type="EC" id="2.7.7.49"/>
    </reaction>
</comment>